<dbReference type="PROSITE" id="PS50926">
    <property type="entry name" value="TRAM"/>
    <property type="match status" value="1"/>
</dbReference>
<dbReference type="CDD" id="cd01335">
    <property type="entry name" value="Radical_SAM"/>
    <property type="match status" value="1"/>
</dbReference>
<dbReference type="Gene3D" id="3.80.30.20">
    <property type="entry name" value="tm_1862 like domain"/>
    <property type="match status" value="1"/>
</dbReference>
<dbReference type="SFLD" id="SFLDG01082">
    <property type="entry name" value="B12-binding_domain_containing"/>
    <property type="match status" value="1"/>
</dbReference>
<keyword evidence="12" id="KW-0687">Ribonucleoprotein</keyword>
<dbReference type="NCBIfam" id="TIGR00089">
    <property type="entry name" value="MiaB/RimO family radical SAM methylthiotransferase"/>
    <property type="match status" value="1"/>
</dbReference>
<feature type="binding site" evidence="8">
    <location>
        <position position="51"/>
    </location>
    <ligand>
        <name>[4Fe-4S] cluster</name>
        <dbReference type="ChEBI" id="CHEBI:49883"/>
        <label>1</label>
    </ligand>
</feature>
<evidence type="ECO:0000256" key="4">
    <source>
        <dbReference type="ARBA" id="ARBA00022691"/>
    </source>
</evidence>
<dbReference type="Pfam" id="PF18693">
    <property type="entry name" value="TRAM_2"/>
    <property type="match status" value="1"/>
</dbReference>
<dbReference type="GO" id="GO:0046872">
    <property type="term" value="F:metal ion binding"/>
    <property type="evidence" value="ECO:0007669"/>
    <property type="project" value="UniProtKB-KW"/>
</dbReference>
<comment type="cofactor">
    <cofactor evidence="8">
        <name>[4Fe-4S] cluster</name>
        <dbReference type="ChEBI" id="CHEBI:49883"/>
    </cofactor>
    <text evidence="8">Binds 2 [4Fe-4S] clusters. One cluster is coordinated with 3 cysteines and an exchangeable S-adenosyl-L-methionine.</text>
</comment>
<dbReference type="GO" id="GO:0103039">
    <property type="term" value="F:protein methylthiotransferase activity"/>
    <property type="evidence" value="ECO:0007669"/>
    <property type="project" value="UniProtKB-EC"/>
</dbReference>
<comment type="subcellular location">
    <subcellularLocation>
        <location evidence="8">Cytoplasm</location>
    </subcellularLocation>
</comment>
<dbReference type="InterPro" id="IPR012340">
    <property type="entry name" value="NA-bd_OB-fold"/>
</dbReference>
<feature type="binding site" evidence="8">
    <location>
        <position position="85"/>
    </location>
    <ligand>
        <name>[4Fe-4S] cluster</name>
        <dbReference type="ChEBI" id="CHEBI:49883"/>
        <label>1</label>
    </ligand>
</feature>
<dbReference type="PROSITE" id="PS51449">
    <property type="entry name" value="MTTASE_N"/>
    <property type="match status" value="1"/>
</dbReference>
<sequence length="455" mass="50865">MPVNPLNVSLVSLGCPKNLVDAEVMLGHLPDDRFNIVVEEEQADIIIVNTCAFINDAKEESVDTILEVAEYKHSGRCQLLIVAGCLPQRYQEQLQEQLPEVDLFIGTSEGARIVELIDKQLQLSTPSRAIGVPDFLYDHTTPRVNSSPAYSTYVKIAEGCSNRCSYCVIPQLRGDLRSRSIDSVVAEVHSMVANGVSEVNLIAQDITAYGRDRNDGASLPGLLRELVKIEGLVWLRLLYAYPEGISDELLELIAREEKICNYLDLPLQHIDDRILSGMNRRLDEAGTRLLLKRMRQRVPDLTLRTTFIVGFPGETREQFDKLLQFVGEGHFERVGVFRYSREEGTPAAQLPEQVAAATKTSRFKRLMKAQARVSFQKNRALIGQIEEVLIEGYSDETDLLLKGRSRRQAPDIDGHCLITAGQANVGDYVRLRITDSSDYDLIGEICDKAEASNDS</sequence>
<dbReference type="FunFam" id="3.80.30.20:FF:000001">
    <property type="entry name" value="tRNA-2-methylthio-N(6)-dimethylallyladenosine synthase 2"/>
    <property type="match status" value="1"/>
</dbReference>
<proteinExistence type="inferred from homology"/>
<dbReference type="HAMAP" id="MF_01865">
    <property type="entry name" value="MTTase_RimO"/>
    <property type="match status" value="1"/>
</dbReference>
<evidence type="ECO:0000256" key="1">
    <source>
        <dbReference type="ARBA" id="ARBA00022485"/>
    </source>
</evidence>
<keyword evidence="2 8" id="KW-0963">Cytoplasm</keyword>
<evidence type="ECO:0000256" key="2">
    <source>
        <dbReference type="ARBA" id="ARBA00022490"/>
    </source>
</evidence>
<keyword evidence="1 8" id="KW-0004">4Fe-4S</keyword>
<feature type="binding site" evidence="8">
    <location>
        <position position="167"/>
    </location>
    <ligand>
        <name>[4Fe-4S] cluster</name>
        <dbReference type="ChEBI" id="CHEBI:49883"/>
        <label>2</label>
        <note>4Fe-4S-S-AdoMet</note>
    </ligand>
</feature>
<dbReference type="Gene3D" id="3.40.50.12160">
    <property type="entry name" value="Methylthiotransferase, N-terminal domain"/>
    <property type="match status" value="1"/>
</dbReference>
<evidence type="ECO:0000259" key="9">
    <source>
        <dbReference type="PROSITE" id="PS50926"/>
    </source>
</evidence>
<dbReference type="GO" id="GO:0005829">
    <property type="term" value="C:cytosol"/>
    <property type="evidence" value="ECO:0007669"/>
    <property type="project" value="TreeGrafter"/>
</dbReference>
<dbReference type="InterPro" id="IPR005840">
    <property type="entry name" value="Ribosomal_uS12_MeSTrfase_RimO"/>
</dbReference>
<dbReference type="InterPro" id="IPR006638">
    <property type="entry name" value="Elp3/MiaA/NifB-like_rSAM"/>
</dbReference>
<dbReference type="SMART" id="SM00729">
    <property type="entry name" value="Elp3"/>
    <property type="match status" value="1"/>
</dbReference>
<evidence type="ECO:0000313" key="13">
    <source>
        <dbReference type="Proteomes" id="UP000632828"/>
    </source>
</evidence>
<feature type="domain" description="Radical SAM core" evidence="11">
    <location>
        <begin position="146"/>
        <end position="376"/>
    </location>
</feature>
<dbReference type="SFLD" id="SFLDG01061">
    <property type="entry name" value="methylthiotransferase"/>
    <property type="match status" value="1"/>
</dbReference>
<evidence type="ECO:0000259" key="11">
    <source>
        <dbReference type="PROSITE" id="PS51918"/>
    </source>
</evidence>
<dbReference type="NCBIfam" id="TIGR01125">
    <property type="entry name" value="30S ribosomal protein S12 methylthiotransferase RimO"/>
    <property type="match status" value="1"/>
</dbReference>
<dbReference type="InterPro" id="IPR058240">
    <property type="entry name" value="rSAM_sf"/>
</dbReference>
<keyword evidence="5 8" id="KW-0479">Metal-binding</keyword>
<dbReference type="GO" id="GO:0005840">
    <property type="term" value="C:ribosome"/>
    <property type="evidence" value="ECO:0007669"/>
    <property type="project" value="UniProtKB-KW"/>
</dbReference>
<evidence type="ECO:0000256" key="7">
    <source>
        <dbReference type="ARBA" id="ARBA00023014"/>
    </source>
</evidence>
<comment type="caution">
    <text evidence="12">The sequence shown here is derived from an EMBL/GenBank/DDBJ whole genome shotgun (WGS) entry which is preliminary data.</text>
</comment>
<dbReference type="GO" id="GO:0035599">
    <property type="term" value="F:aspartic acid methylthiotransferase activity"/>
    <property type="evidence" value="ECO:0007669"/>
    <property type="project" value="TreeGrafter"/>
</dbReference>
<comment type="function">
    <text evidence="8">Catalyzes the methylthiolation of an aspartic acid residue of ribosomal protein uS12.</text>
</comment>
<keyword evidence="6 8" id="KW-0408">Iron</keyword>
<dbReference type="InterPro" id="IPR002792">
    <property type="entry name" value="TRAM_dom"/>
</dbReference>
<dbReference type="SFLD" id="SFLDS00029">
    <property type="entry name" value="Radical_SAM"/>
    <property type="match status" value="1"/>
</dbReference>
<dbReference type="PANTHER" id="PTHR43837:SF1">
    <property type="entry name" value="RIBOSOMAL PROTEIN US12 METHYLTHIOTRANSFERASE RIMO"/>
    <property type="match status" value="1"/>
</dbReference>
<accession>A0A8J6QNX0</accession>
<comment type="similarity">
    <text evidence="8">Belongs to the methylthiotransferase family. RimO subfamily.</text>
</comment>
<name>A0A8J6QNX0_9BACT</name>
<evidence type="ECO:0000256" key="8">
    <source>
        <dbReference type="HAMAP-Rule" id="MF_01865"/>
    </source>
</evidence>
<comment type="catalytic activity">
    <reaction evidence="8">
        <text>L-aspartate(89)-[ribosomal protein uS12]-hydrogen + (sulfur carrier)-SH + AH2 + 2 S-adenosyl-L-methionine = 3-methylsulfanyl-L-aspartate(89)-[ribosomal protein uS12]-hydrogen + (sulfur carrier)-H + 5'-deoxyadenosine + L-methionine + A + S-adenosyl-L-homocysteine + 2 H(+)</text>
        <dbReference type="Rhea" id="RHEA:37087"/>
        <dbReference type="Rhea" id="RHEA-COMP:10460"/>
        <dbReference type="Rhea" id="RHEA-COMP:10461"/>
        <dbReference type="Rhea" id="RHEA-COMP:14737"/>
        <dbReference type="Rhea" id="RHEA-COMP:14739"/>
        <dbReference type="ChEBI" id="CHEBI:13193"/>
        <dbReference type="ChEBI" id="CHEBI:15378"/>
        <dbReference type="ChEBI" id="CHEBI:17319"/>
        <dbReference type="ChEBI" id="CHEBI:17499"/>
        <dbReference type="ChEBI" id="CHEBI:29917"/>
        <dbReference type="ChEBI" id="CHEBI:29961"/>
        <dbReference type="ChEBI" id="CHEBI:57844"/>
        <dbReference type="ChEBI" id="CHEBI:57856"/>
        <dbReference type="ChEBI" id="CHEBI:59789"/>
        <dbReference type="ChEBI" id="CHEBI:64428"/>
        <dbReference type="ChEBI" id="CHEBI:73599"/>
        <dbReference type="EC" id="2.8.4.4"/>
    </reaction>
</comment>
<dbReference type="GO" id="GO:0051539">
    <property type="term" value="F:4 iron, 4 sulfur cluster binding"/>
    <property type="evidence" value="ECO:0007669"/>
    <property type="project" value="UniProtKB-UniRule"/>
</dbReference>
<dbReference type="InterPro" id="IPR038135">
    <property type="entry name" value="Methylthiotransferase_N_sf"/>
</dbReference>
<dbReference type="Pfam" id="PF04055">
    <property type="entry name" value="Radical_SAM"/>
    <property type="match status" value="1"/>
</dbReference>
<dbReference type="SUPFAM" id="SSF102114">
    <property type="entry name" value="Radical SAM enzymes"/>
    <property type="match status" value="1"/>
</dbReference>
<dbReference type="PROSITE" id="PS51918">
    <property type="entry name" value="RADICAL_SAM"/>
    <property type="match status" value="1"/>
</dbReference>
<evidence type="ECO:0000256" key="5">
    <source>
        <dbReference type="ARBA" id="ARBA00022723"/>
    </source>
</evidence>
<evidence type="ECO:0000256" key="3">
    <source>
        <dbReference type="ARBA" id="ARBA00022679"/>
    </source>
</evidence>
<protein>
    <recommendedName>
        <fullName evidence="8">Ribosomal protein uS12 methylthiotransferase RimO</fullName>
        <shortName evidence="8">uS12 MTTase</shortName>
        <shortName evidence="8">uS12 methylthiotransferase</shortName>
        <ecNumber evidence="8">2.8.4.4</ecNumber>
    </recommendedName>
    <alternativeName>
        <fullName evidence="8">Ribosomal protein uS12 (aspartate-C(3))-methylthiotransferase</fullName>
    </alternativeName>
    <alternativeName>
        <fullName evidence="8">Ribosome maturation factor RimO</fullName>
    </alternativeName>
</protein>
<reference evidence="12" key="1">
    <citation type="submission" date="2020-09" db="EMBL/GenBank/DDBJ databases">
        <title>Pelobacter alkaliphilus sp. nov., a novel anaerobic arsenate-reducing bacterium from terrestrial mud volcano.</title>
        <authorList>
            <person name="Khomyakova M.A."/>
            <person name="Merkel A.Y."/>
            <person name="Slobodkin A.I."/>
        </authorList>
    </citation>
    <scope>NUCLEOTIDE SEQUENCE</scope>
    <source>
        <strain evidence="12">M08fum</strain>
    </source>
</reference>
<keyword evidence="3 8" id="KW-0808">Transferase</keyword>
<dbReference type="InterPro" id="IPR005839">
    <property type="entry name" value="Methylthiotransferase"/>
</dbReference>
<dbReference type="PROSITE" id="PS01278">
    <property type="entry name" value="MTTASE_RADICAL"/>
    <property type="match status" value="1"/>
</dbReference>
<dbReference type="Gene3D" id="2.40.50.140">
    <property type="entry name" value="Nucleic acid-binding proteins"/>
    <property type="match status" value="1"/>
</dbReference>
<keyword evidence="4 8" id="KW-0949">S-adenosyl-L-methionine</keyword>
<organism evidence="12 13">
    <name type="scientific">Pelovirga terrestris</name>
    <dbReference type="NCBI Taxonomy" id="2771352"/>
    <lineage>
        <taxon>Bacteria</taxon>
        <taxon>Pseudomonadati</taxon>
        <taxon>Thermodesulfobacteriota</taxon>
        <taxon>Desulfuromonadia</taxon>
        <taxon>Geobacterales</taxon>
        <taxon>Geobacteraceae</taxon>
        <taxon>Pelovirga</taxon>
    </lineage>
</organism>
<dbReference type="InterPro" id="IPR020612">
    <property type="entry name" value="Methylthiotransferase_CS"/>
</dbReference>
<feature type="binding site" evidence="8">
    <location>
        <position position="15"/>
    </location>
    <ligand>
        <name>[4Fe-4S] cluster</name>
        <dbReference type="ChEBI" id="CHEBI:49883"/>
        <label>1</label>
    </ligand>
</feature>
<evidence type="ECO:0000313" key="12">
    <source>
        <dbReference type="EMBL" id="MBD1399926.1"/>
    </source>
</evidence>
<feature type="domain" description="TRAM" evidence="9">
    <location>
        <begin position="379"/>
        <end position="447"/>
    </location>
</feature>
<evidence type="ECO:0000256" key="6">
    <source>
        <dbReference type="ARBA" id="ARBA00023004"/>
    </source>
</evidence>
<dbReference type="AlphaFoldDB" id="A0A8J6QNX0"/>
<keyword evidence="7 8" id="KW-0411">Iron-sulfur</keyword>
<keyword evidence="12" id="KW-0689">Ribosomal protein</keyword>
<feature type="binding site" evidence="8">
    <location>
        <position position="164"/>
    </location>
    <ligand>
        <name>[4Fe-4S] cluster</name>
        <dbReference type="ChEBI" id="CHEBI:49883"/>
        <label>2</label>
        <note>4Fe-4S-S-AdoMet</note>
    </ligand>
</feature>
<dbReference type="GO" id="GO:0006400">
    <property type="term" value="P:tRNA modification"/>
    <property type="evidence" value="ECO:0007669"/>
    <property type="project" value="InterPro"/>
</dbReference>
<dbReference type="PANTHER" id="PTHR43837">
    <property type="entry name" value="RIBOSOMAL PROTEIN S12 METHYLTHIOTRANSFERASE RIMO"/>
    <property type="match status" value="1"/>
</dbReference>
<dbReference type="InterPro" id="IPR013848">
    <property type="entry name" value="Methylthiotransferase_N"/>
</dbReference>
<dbReference type="EC" id="2.8.4.4" evidence="8"/>
<feature type="binding site" evidence="8">
    <location>
        <position position="160"/>
    </location>
    <ligand>
        <name>[4Fe-4S] cluster</name>
        <dbReference type="ChEBI" id="CHEBI:49883"/>
        <label>2</label>
        <note>4Fe-4S-S-AdoMet</note>
    </ligand>
</feature>
<dbReference type="Proteomes" id="UP000632828">
    <property type="component" value="Unassembled WGS sequence"/>
</dbReference>
<keyword evidence="13" id="KW-1185">Reference proteome</keyword>
<dbReference type="InterPro" id="IPR007197">
    <property type="entry name" value="rSAM"/>
</dbReference>
<evidence type="ECO:0000259" key="10">
    <source>
        <dbReference type="PROSITE" id="PS51449"/>
    </source>
</evidence>
<dbReference type="EMBL" id="JACWUN010000004">
    <property type="protein sequence ID" value="MBD1399926.1"/>
    <property type="molecule type" value="Genomic_DNA"/>
</dbReference>
<feature type="domain" description="MTTase N-terminal" evidence="10">
    <location>
        <begin position="6"/>
        <end position="122"/>
    </location>
</feature>
<dbReference type="Pfam" id="PF00919">
    <property type="entry name" value="UPF0004"/>
    <property type="match status" value="1"/>
</dbReference>
<dbReference type="SFLD" id="SFLDF00274">
    <property type="entry name" value="ribosomal_protein_S12_methylth"/>
    <property type="match status" value="1"/>
</dbReference>
<gene>
    <name evidence="8 12" type="primary">rimO</name>
    <name evidence="12" type="ORF">ICT70_04500</name>
</gene>
<dbReference type="InterPro" id="IPR023404">
    <property type="entry name" value="rSAM_horseshoe"/>
</dbReference>
<dbReference type="RefSeq" id="WP_191154204.1">
    <property type="nucleotide sequence ID" value="NZ_JACWUN010000004.1"/>
</dbReference>